<dbReference type="EMBL" id="CP062006">
    <property type="protein sequence ID" value="QTC89495.1"/>
    <property type="molecule type" value="Genomic_DNA"/>
</dbReference>
<organism evidence="1 2">
    <name type="scientific">Brevundimonas pondensis</name>
    <dbReference type="NCBI Taxonomy" id="2774189"/>
    <lineage>
        <taxon>Bacteria</taxon>
        <taxon>Pseudomonadati</taxon>
        <taxon>Pseudomonadota</taxon>
        <taxon>Alphaproteobacteria</taxon>
        <taxon>Caulobacterales</taxon>
        <taxon>Caulobacteraceae</taxon>
        <taxon>Brevundimonas</taxon>
    </lineage>
</organism>
<keyword evidence="2" id="KW-1185">Reference proteome</keyword>
<dbReference type="PRINTS" id="PR00313">
    <property type="entry name" value="CABNDNGRPT"/>
</dbReference>
<dbReference type="InterPro" id="IPR011049">
    <property type="entry name" value="Serralysin-like_metalloprot_C"/>
</dbReference>
<accession>A0ABX7SRS7</accession>
<dbReference type="InterPro" id="IPR018511">
    <property type="entry name" value="Hemolysin-typ_Ca-bd_CS"/>
</dbReference>
<evidence type="ECO:0000313" key="2">
    <source>
        <dbReference type="Proteomes" id="UP000663942"/>
    </source>
</evidence>
<name>A0ABX7SRS7_9CAUL</name>
<gene>
    <name evidence="1" type="ORF">IFE19_06645</name>
</gene>
<protein>
    <submittedName>
        <fullName evidence="1">M10 family metallopeptidase C-terminal domain-containing protein</fullName>
    </submittedName>
</protein>
<dbReference type="SUPFAM" id="SSF51120">
    <property type="entry name" value="beta-Roll"/>
    <property type="match status" value="1"/>
</dbReference>
<reference evidence="1 2" key="1">
    <citation type="submission" date="2020-09" db="EMBL/GenBank/DDBJ databases">
        <title>Brevundimonas sp. LVF1 isolated from an oligotrophic pond in Goettingen, Germany.</title>
        <authorList>
            <person name="Friedrich I."/>
            <person name="Klassen A."/>
            <person name="Neubauer H."/>
            <person name="Schneider D."/>
            <person name="Hertel R."/>
            <person name="Daniel R."/>
        </authorList>
    </citation>
    <scope>NUCLEOTIDE SEQUENCE [LARGE SCALE GENOMIC DNA]</scope>
    <source>
        <strain evidence="1 2">LVF1</strain>
    </source>
</reference>
<evidence type="ECO:0000313" key="1">
    <source>
        <dbReference type="EMBL" id="QTC89495.1"/>
    </source>
</evidence>
<dbReference type="Pfam" id="PF00353">
    <property type="entry name" value="HemolysinCabind"/>
    <property type="match status" value="1"/>
</dbReference>
<proteinExistence type="predicted"/>
<dbReference type="Gene3D" id="2.150.10.10">
    <property type="entry name" value="Serralysin-like metalloprotease, C-terminal"/>
    <property type="match status" value="1"/>
</dbReference>
<sequence>MLNGGSGDDVLDGGSGDDILTGGSGDDIFVFGGGDHVTDFVMGQDRLDLSAMGVTAANFASQVSITSTAAGAAIAIGAQTLILEGVSGANLSSGAFILNGPIAPIAPATPDASLPTGETATPVALNPTGQANGDFLLAPGLALARMLDCDPADLNEHLARPLTSRHFHSDSTLMLMNGVLDPIQDPDDDGYLIS</sequence>
<dbReference type="PROSITE" id="PS00330">
    <property type="entry name" value="HEMOLYSIN_CALCIUM"/>
    <property type="match status" value="1"/>
</dbReference>
<dbReference type="InterPro" id="IPR001343">
    <property type="entry name" value="Hemolysn_Ca-bd"/>
</dbReference>
<dbReference type="Proteomes" id="UP000663942">
    <property type="component" value="Chromosome"/>
</dbReference>